<dbReference type="Gene3D" id="3.40.50.1820">
    <property type="entry name" value="alpha/beta hydrolase"/>
    <property type="match status" value="1"/>
</dbReference>
<sequence length="710" mass="78976">MRKSLLCVLALSTIVACKDNQSKTENSSQNMALTYPETKKVDTVDTYFGTAVNDPYRWLEDDYADDTKAWVTEQNKVTFNYLDQIPLRGALKERMEKLWNYEKISAPFKEGKYTYFYKNDGLQNQSVLYRKDETGNEEIFLDPNAFSEDGTTSLGGLSFTEDGSLAAYAISEGGSDWRKIIVLNTETKEIIGDTIKDVKFSGMSWYKNDGFYYSSYEKPKGSELSAKTDQHRLFYHKLGTPQSADKIIFGDLEKRRYVGGSVTQDENYLVITAANSTYGNELYVKDLRNNGPIIKVVDNFNSSNGVLDTEGDTFYVVTDFEAPNKRIAKFTLNKRNQSEWVDVIPETENVLSVTKGAGYLFAEYMKDAVSIVKQYNFDGTLVRDVALPGIGSVGGFAGKKEDTTLYYSFTNYTAPGTIYSYNPETGESAVYQKPAIDFNSDDFESKQVFYTSKDGTKVPMIITHKKGTVLNGKNPTMLYGYGGFNISLTPSFSIANAVWMENGGIYAVANLRGGGEYGKKWHNAGTQMQKQNVFDDFIAAAEYLINEQYTSSDYLAIKGGSNGGLLVGATMTQRPDLMKVAIPQVGVLDMLRYHTFTAGAGWAFDYGTAEQSKEMFEYLKAYSPVHNVKPNVAYPATMVTTGDHDDRVVPAHSFKFAAELQDKQTGANPTLIRIDVNAGHGAGKSTEAIINEQVDIQAFALYNMGITTLK</sequence>
<evidence type="ECO:0000256" key="1">
    <source>
        <dbReference type="ARBA" id="ARBA00001070"/>
    </source>
</evidence>
<feature type="domain" description="Peptidase S9A N-terminal" evidence="8">
    <location>
        <begin position="36"/>
        <end position="433"/>
    </location>
</feature>
<dbReference type="SUPFAM" id="SSF53474">
    <property type="entry name" value="alpha/beta-Hydrolases"/>
    <property type="match status" value="1"/>
</dbReference>
<evidence type="ECO:0000256" key="6">
    <source>
        <dbReference type="ARBA" id="ARBA00022825"/>
    </source>
</evidence>
<keyword evidence="10" id="KW-1185">Reference proteome</keyword>
<comment type="catalytic activity">
    <reaction evidence="1">
        <text>Hydrolysis of Pro-|-Xaa &gt;&gt; Ala-|-Xaa in oligopeptides.</text>
        <dbReference type="EC" id="3.4.21.26"/>
    </reaction>
</comment>
<dbReference type="Pfam" id="PF00326">
    <property type="entry name" value="Peptidase_S9"/>
    <property type="match status" value="1"/>
</dbReference>
<dbReference type="PROSITE" id="PS00708">
    <property type="entry name" value="PRO_ENDOPEP_SER"/>
    <property type="match status" value="1"/>
</dbReference>
<dbReference type="PRINTS" id="PR00862">
    <property type="entry name" value="PROLIGOPTASE"/>
</dbReference>
<gene>
    <name evidence="9" type="ORF">ACFSQP_04285</name>
</gene>
<dbReference type="InterPro" id="IPR051167">
    <property type="entry name" value="Prolyl_oligopep/macrocyclase"/>
</dbReference>
<feature type="domain" description="Peptidase S9 prolyl oligopeptidase catalytic" evidence="7">
    <location>
        <begin position="490"/>
        <end position="705"/>
    </location>
</feature>
<dbReference type="PROSITE" id="PS51257">
    <property type="entry name" value="PROKAR_LIPOPROTEIN"/>
    <property type="match status" value="1"/>
</dbReference>
<evidence type="ECO:0000256" key="3">
    <source>
        <dbReference type="ARBA" id="ARBA00011897"/>
    </source>
</evidence>
<organism evidence="9 10">
    <name type="scientific">Bizionia sediminis</name>
    <dbReference type="NCBI Taxonomy" id="1737064"/>
    <lineage>
        <taxon>Bacteria</taxon>
        <taxon>Pseudomonadati</taxon>
        <taxon>Bacteroidota</taxon>
        <taxon>Flavobacteriia</taxon>
        <taxon>Flavobacteriales</taxon>
        <taxon>Flavobacteriaceae</taxon>
        <taxon>Bizionia</taxon>
    </lineage>
</organism>
<dbReference type="PANTHER" id="PTHR42881">
    <property type="entry name" value="PROLYL ENDOPEPTIDASE"/>
    <property type="match status" value="1"/>
</dbReference>
<evidence type="ECO:0000313" key="10">
    <source>
        <dbReference type="Proteomes" id="UP001597472"/>
    </source>
</evidence>
<evidence type="ECO:0000256" key="2">
    <source>
        <dbReference type="ARBA" id="ARBA00005228"/>
    </source>
</evidence>
<dbReference type="InterPro" id="IPR023302">
    <property type="entry name" value="Pept_S9A_N"/>
</dbReference>
<proteinExistence type="inferred from homology"/>
<reference evidence="10" key="1">
    <citation type="journal article" date="2019" name="Int. J. Syst. Evol. Microbiol.">
        <title>The Global Catalogue of Microorganisms (GCM) 10K type strain sequencing project: providing services to taxonomists for standard genome sequencing and annotation.</title>
        <authorList>
            <consortium name="The Broad Institute Genomics Platform"/>
            <consortium name="The Broad Institute Genome Sequencing Center for Infectious Disease"/>
            <person name="Wu L."/>
            <person name="Ma J."/>
        </authorList>
    </citation>
    <scope>NUCLEOTIDE SEQUENCE [LARGE SCALE GENOMIC DNA]</scope>
    <source>
        <strain evidence="10">KCTC 42587</strain>
    </source>
</reference>
<keyword evidence="4" id="KW-0645">Protease</keyword>
<dbReference type="Proteomes" id="UP001597472">
    <property type="component" value="Unassembled WGS sequence"/>
</dbReference>
<dbReference type="EC" id="3.4.21.26" evidence="3"/>
<dbReference type="InterPro" id="IPR001375">
    <property type="entry name" value="Peptidase_S9_cat"/>
</dbReference>
<dbReference type="Pfam" id="PF02897">
    <property type="entry name" value="Peptidase_S9_N"/>
    <property type="match status" value="1"/>
</dbReference>
<name>A0ABW5KRR9_9FLAO</name>
<evidence type="ECO:0000313" key="9">
    <source>
        <dbReference type="EMBL" id="MFD2551028.1"/>
    </source>
</evidence>
<comment type="caution">
    <text evidence="9">The sequence shown here is derived from an EMBL/GenBank/DDBJ whole genome shotgun (WGS) entry which is preliminary data.</text>
</comment>
<dbReference type="InterPro" id="IPR029058">
    <property type="entry name" value="AB_hydrolase_fold"/>
</dbReference>
<keyword evidence="6" id="KW-0720">Serine protease</keyword>
<evidence type="ECO:0000259" key="7">
    <source>
        <dbReference type="Pfam" id="PF00326"/>
    </source>
</evidence>
<accession>A0ABW5KRR9</accession>
<protein>
    <recommendedName>
        <fullName evidence="3">prolyl oligopeptidase</fullName>
        <ecNumber evidence="3">3.4.21.26</ecNumber>
    </recommendedName>
</protein>
<evidence type="ECO:0000256" key="5">
    <source>
        <dbReference type="ARBA" id="ARBA00022801"/>
    </source>
</evidence>
<dbReference type="PANTHER" id="PTHR42881:SF2">
    <property type="entry name" value="PROLYL ENDOPEPTIDASE"/>
    <property type="match status" value="1"/>
</dbReference>
<dbReference type="InterPro" id="IPR002471">
    <property type="entry name" value="Pept_S9_AS"/>
</dbReference>
<keyword evidence="5" id="KW-0378">Hydrolase</keyword>
<dbReference type="EMBL" id="JBHULS010000001">
    <property type="protein sequence ID" value="MFD2551028.1"/>
    <property type="molecule type" value="Genomic_DNA"/>
</dbReference>
<comment type="similarity">
    <text evidence="2">Belongs to the peptidase S9A family.</text>
</comment>
<dbReference type="InterPro" id="IPR002470">
    <property type="entry name" value="Peptidase_S9A"/>
</dbReference>
<evidence type="ECO:0000259" key="8">
    <source>
        <dbReference type="Pfam" id="PF02897"/>
    </source>
</evidence>
<dbReference type="Gene3D" id="2.130.10.120">
    <property type="entry name" value="Prolyl oligopeptidase, N-terminal domain"/>
    <property type="match status" value="1"/>
</dbReference>
<evidence type="ECO:0000256" key="4">
    <source>
        <dbReference type="ARBA" id="ARBA00022670"/>
    </source>
</evidence>
<dbReference type="SUPFAM" id="SSF50993">
    <property type="entry name" value="Peptidase/esterase 'gauge' domain"/>
    <property type="match status" value="1"/>
</dbReference>
<dbReference type="RefSeq" id="WP_376892052.1">
    <property type="nucleotide sequence ID" value="NZ_JBHULS010000001.1"/>
</dbReference>